<dbReference type="Proteomes" id="UP000183263">
    <property type="component" value="Unassembled WGS sequence"/>
</dbReference>
<organism evidence="1 2">
    <name type="scientific">Rhodococcus triatomae</name>
    <dbReference type="NCBI Taxonomy" id="300028"/>
    <lineage>
        <taxon>Bacteria</taxon>
        <taxon>Bacillati</taxon>
        <taxon>Actinomycetota</taxon>
        <taxon>Actinomycetes</taxon>
        <taxon>Mycobacteriales</taxon>
        <taxon>Nocardiaceae</taxon>
        <taxon>Rhodococcus</taxon>
    </lineage>
</organism>
<protein>
    <submittedName>
        <fullName evidence="1">Clp amino terminal domain-containing protein, pathogenicity island component</fullName>
    </submittedName>
</protein>
<evidence type="ECO:0000313" key="1">
    <source>
        <dbReference type="EMBL" id="SDI27294.1"/>
    </source>
</evidence>
<proteinExistence type="predicted"/>
<gene>
    <name evidence="1" type="ORF">SAMN05444695_106100</name>
</gene>
<dbReference type="OrthoDB" id="3628183at2"/>
<keyword evidence="2" id="KW-1185">Reference proteome</keyword>
<accession>A0A1G8J7T0</accession>
<dbReference type="PROSITE" id="PS51903">
    <property type="entry name" value="CLP_R"/>
    <property type="match status" value="1"/>
</dbReference>
<evidence type="ECO:0000313" key="2">
    <source>
        <dbReference type="Proteomes" id="UP000183263"/>
    </source>
</evidence>
<dbReference type="RefSeq" id="WP_072738413.1">
    <property type="nucleotide sequence ID" value="NZ_CP048813.1"/>
</dbReference>
<name>A0A1G8J7T0_9NOCA</name>
<reference evidence="1 2" key="1">
    <citation type="submission" date="2016-10" db="EMBL/GenBank/DDBJ databases">
        <authorList>
            <person name="de Groot N.N."/>
        </authorList>
    </citation>
    <scope>NUCLEOTIDE SEQUENCE [LARGE SCALE GENOMIC DNA]</scope>
    <source>
        <strain evidence="1 2">DSM 44892</strain>
    </source>
</reference>
<dbReference type="EMBL" id="FNDN01000006">
    <property type="protein sequence ID" value="SDI27294.1"/>
    <property type="molecule type" value="Genomic_DNA"/>
</dbReference>
<dbReference type="Pfam" id="PF02861">
    <property type="entry name" value="Clp_N"/>
    <property type="match status" value="2"/>
</dbReference>
<dbReference type="AlphaFoldDB" id="A0A1G8J7T0"/>
<dbReference type="Gene3D" id="1.10.1780.10">
    <property type="entry name" value="Clp, N-terminal domain"/>
    <property type="match status" value="2"/>
</dbReference>
<dbReference type="InterPro" id="IPR004176">
    <property type="entry name" value="Clp_R_N"/>
</dbReference>
<dbReference type="InterPro" id="IPR036628">
    <property type="entry name" value="Clp_N_dom_sf"/>
</dbReference>
<dbReference type="SUPFAM" id="SSF81923">
    <property type="entry name" value="Double Clp-N motif"/>
    <property type="match status" value="2"/>
</dbReference>
<sequence>MFEKFSTPARNAVVGAQEQARELRAPRIDTPHLVLSLLADADSRPAEVLVTAGVTYEATRRRLTARQGPSALGVEDAAALDSIGIDLDAVRASLEATFGEGALDREPPRREKGLLARWSGHIGFTPGARKAIELSLREALARKDRAIGPEHLLLGVLRAPDDATRELLEIRVSVTELRERLLAAMDERAA</sequence>